<dbReference type="SUPFAM" id="SSF75005">
    <property type="entry name" value="Arabinanase/levansucrase/invertase"/>
    <property type="match status" value="1"/>
</dbReference>
<evidence type="ECO:0000256" key="2">
    <source>
        <dbReference type="ARBA" id="ARBA00009865"/>
    </source>
</evidence>
<proteinExistence type="inferred from homology"/>
<evidence type="ECO:0000256" key="7">
    <source>
        <dbReference type="RuleBase" id="RU361187"/>
    </source>
</evidence>
<comment type="pathway">
    <text evidence="1">Glycan metabolism; L-arabinan degradation.</text>
</comment>
<dbReference type="PANTHER" id="PTHR43301">
    <property type="entry name" value="ARABINAN ENDO-1,5-ALPHA-L-ARABINOSIDASE"/>
    <property type="match status" value="1"/>
</dbReference>
<feature type="site" description="Important for catalytic activity, responsible for pKa modulation of the active site Glu and correct orientation of both the proton donor and substrate" evidence="6">
    <location>
        <position position="148"/>
    </location>
</feature>
<evidence type="ECO:0000256" key="4">
    <source>
        <dbReference type="ARBA" id="ARBA00023295"/>
    </source>
</evidence>
<evidence type="ECO:0000256" key="6">
    <source>
        <dbReference type="PIRSR" id="PIRSR606710-2"/>
    </source>
</evidence>
<dbReference type="EMBL" id="WJQT01000007">
    <property type="protein sequence ID" value="MRJ47211.1"/>
    <property type="molecule type" value="Genomic_DNA"/>
</dbReference>
<dbReference type="AlphaFoldDB" id="A0A844CCH2"/>
<dbReference type="Pfam" id="PF04616">
    <property type="entry name" value="Glyco_hydro_43"/>
    <property type="match status" value="1"/>
</dbReference>
<feature type="active site" description="Proton donor" evidence="5">
    <location>
        <position position="202"/>
    </location>
</feature>
<dbReference type="InterPro" id="IPR006710">
    <property type="entry name" value="Glyco_hydro_43"/>
</dbReference>
<keyword evidence="3 7" id="KW-0378">Hydrolase</keyword>
<dbReference type="GO" id="GO:0005975">
    <property type="term" value="P:carbohydrate metabolic process"/>
    <property type="evidence" value="ECO:0007669"/>
    <property type="project" value="InterPro"/>
</dbReference>
<organism evidence="8 9">
    <name type="scientific">Fundicoccus ignavus</name>
    <dbReference type="NCBI Taxonomy" id="2664442"/>
    <lineage>
        <taxon>Bacteria</taxon>
        <taxon>Bacillati</taxon>
        <taxon>Bacillota</taxon>
        <taxon>Bacilli</taxon>
        <taxon>Lactobacillales</taxon>
        <taxon>Aerococcaceae</taxon>
        <taxon>Fundicoccus</taxon>
    </lineage>
</organism>
<dbReference type="GO" id="GO:0004553">
    <property type="term" value="F:hydrolase activity, hydrolyzing O-glycosyl compounds"/>
    <property type="evidence" value="ECO:0007669"/>
    <property type="project" value="InterPro"/>
</dbReference>
<protein>
    <submittedName>
        <fullName evidence="8">Family 43 glycosylhydrolase</fullName>
    </submittedName>
</protein>
<evidence type="ECO:0000256" key="1">
    <source>
        <dbReference type="ARBA" id="ARBA00004834"/>
    </source>
</evidence>
<evidence type="ECO:0000256" key="3">
    <source>
        <dbReference type="ARBA" id="ARBA00022801"/>
    </source>
</evidence>
<gene>
    <name evidence="8" type="ORF">GF867_06505</name>
</gene>
<name>A0A844CCH2_9LACT</name>
<sequence length="466" mass="52758">MVENPVVEFQEVNVHDPSIIQTEEGMYYVIGSHLHFAKSQDLVSWEQLSYDVASSPLFEDITFEFAEEFAYAKTDTFWASDIIQLADGRYYLYYCLCEGSSPLSILGVAVADSIEGPYQKIESFLKSGSRYTPDMQAYDATIHPNAIDPHVFFDQENRLWMTYGSYSGGIYILELNPETGLPLAEDYDYGTKLLGGNHSRIEAPYILYNPETGYYYLFVSYGGLAQADGYNIRVARSKAPDGPYVDYTGNQMIDAKGATGTFFDDEAIAPYGTKLLGNMLWDYQDGVMNKGYMSPGHNSAYYDEATGESYIVFHTRFPGRGETFEVRVHRLIFNDEGWPSVAPQRYAGEELLFETELDNISGLYMWNTTQLEISGMKERSIFLLIEGDKAYGYEQLTNSDSIDTADYIGDISIWDNGTAHLEFEDFEIKGNFYYQWDDVIGAETLGFSGFDNNQIAVWLSQLIEAE</sequence>
<comment type="caution">
    <text evidence="8">The sequence shown here is derived from an EMBL/GenBank/DDBJ whole genome shotgun (WGS) entry which is preliminary data.</text>
</comment>
<reference evidence="8 9" key="1">
    <citation type="submission" date="2019-11" db="EMBL/GenBank/DDBJ databases">
        <title>Characterisation of Fundicoccus ignavus gen. nov. sp. nov., a novel genus of the family Aerococcaceae from bulk tank milk.</title>
        <authorList>
            <person name="Siebert A."/>
            <person name="Huptas C."/>
            <person name="Wenning M."/>
            <person name="Scherer S."/>
            <person name="Doll E.V."/>
        </authorList>
    </citation>
    <scope>NUCLEOTIDE SEQUENCE [LARGE SCALE GENOMIC DNA]</scope>
    <source>
        <strain evidence="8 9">DSM 109652</strain>
    </source>
</reference>
<dbReference type="InterPro" id="IPR023296">
    <property type="entry name" value="Glyco_hydro_beta-prop_sf"/>
</dbReference>
<accession>A0A844CCH2</accession>
<comment type="similarity">
    <text evidence="2 7">Belongs to the glycosyl hydrolase 43 family.</text>
</comment>
<keyword evidence="4 7" id="KW-0326">Glycosidase</keyword>
<evidence type="ECO:0000313" key="9">
    <source>
        <dbReference type="Proteomes" id="UP000440066"/>
    </source>
</evidence>
<feature type="active site" description="Proton acceptor" evidence="5">
    <location>
        <position position="16"/>
    </location>
</feature>
<dbReference type="PANTHER" id="PTHR43301:SF3">
    <property type="entry name" value="ARABINAN ENDO-1,5-ALPHA-L-ARABINOSIDASE A-RELATED"/>
    <property type="match status" value="1"/>
</dbReference>
<dbReference type="InterPro" id="IPR050727">
    <property type="entry name" value="GH43_arabinanases"/>
</dbReference>
<dbReference type="Proteomes" id="UP000440066">
    <property type="component" value="Unassembled WGS sequence"/>
</dbReference>
<dbReference type="Gene3D" id="2.115.10.20">
    <property type="entry name" value="Glycosyl hydrolase domain, family 43"/>
    <property type="match status" value="1"/>
</dbReference>
<evidence type="ECO:0000256" key="5">
    <source>
        <dbReference type="PIRSR" id="PIRSR606710-1"/>
    </source>
</evidence>
<evidence type="ECO:0000313" key="8">
    <source>
        <dbReference type="EMBL" id="MRJ47211.1"/>
    </source>
</evidence>